<dbReference type="Pfam" id="PF13561">
    <property type="entry name" value="adh_short_C2"/>
    <property type="match status" value="1"/>
</dbReference>
<dbReference type="EMBL" id="CAFBPZ010000013">
    <property type="protein sequence ID" value="CAB5035753.1"/>
    <property type="molecule type" value="Genomic_DNA"/>
</dbReference>
<dbReference type="SUPFAM" id="SSF51735">
    <property type="entry name" value="NAD(P)-binding Rossmann-fold domains"/>
    <property type="match status" value="1"/>
</dbReference>
<dbReference type="PROSITE" id="PS00061">
    <property type="entry name" value="ADH_SHORT"/>
    <property type="match status" value="1"/>
</dbReference>
<evidence type="ECO:0000256" key="1">
    <source>
        <dbReference type="ARBA" id="ARBA00006484"/>
    </source>
</evidence>
<dbReference type="Gene3D" id="3.40.50.720">
    <property type="entry name" value="NAD(P)-binding Rossmann-like Domain"/>
    <property type="match status" value="1"/>
</dbReference>
<dbReference type="PRINTS" id="PR00080">
    <property type="entry name" value="SDRFAMILY"/>
</dbReference>
<dbReference type="EMBL" id="CAFBMC010000004">
    <property type="protein sequence ID" value="CAB4888621.1"/>
    <property type="molecule type" value="Genomic_DNA"/>
</dbReference>
<feature type="domain" description="Ketoreductase" evidence="2">
    <location>
        <begin position="9"/>
        <end position="189"/>
    </location>
</feature>
<dbReference type="CDD" id="cd05233">
    <property type="entry name" value="SDR_c"/>
    <property type="match status" value="1"/>
</dbReference>
<dbReference type="PANTHER" id="PTHR42760">
    <property type="entry name" value="SHORT-CHAIN DEHYDROGENASES/REDUCTASES FAMILY MEMBER"/>
    <property type="match status" value="1"/>
</dbReference>
<name>A0A6J7F1L5_9ZZZZ</name>
<dbReference type="SMART" id="SM00822">
    <property type="entry name" value="PKS_KR"/>
    <property type="match status" value="1"/>
</dbReference>
<proteinExistence type="inferred from homology"/>
<accession>A0A6J7F1L5</accession>
<sequence>MDMMDLTGRVAIITGGGTGIGATTARLFAEHGADVVIAGRKLERLQTTAEEIIAKSGHRALAVQTDVREDDQVQHLIDTTVSEFGKIDILINNAGGAYMFPTKDTSPERFRNSIELNLTSAYLCSHAALPHLLKSEHASIVSMSSAAGVSGVKGGAAYSAGKAGLQMFTRVIAAEWGPKGIRANAIAVGGVASEGALRSWERFGMDADSMGAEVPLRRVGWPIDIANGALFFVSDMSSWISGQTLSIDGGPRGLGGLTDDVLWPEDSE</sequence>
<dbReference type="NCBIfam" id="NF005559">
    <property type="entry name" value="PRK07231.1"/>
    <property type="match status" value="1"/>
</dbReference>
<evidence type="ECO:0000313" key="3">
    <source>
        <dbReference type="EMBL" id="CAB4888621.1"/>
    </source>
</evidence>
<organism evidence="3">
    <name type="scientific">freshwater metagenome</name>
    <dbReference type="NCBI Taxonomy" id="449393"/>
    <lineage>
        <taxon>unclassified sequences</taxon>
        <taxon>metagenomes</taxon>
        <taxon>ecological metagenomes</taxon>
    </lineage>
</organism>
<dbReference type="InterPro" id="IPR057326">
    <property type="entry name" value="KR_dom"/>
</dbReference>
<dbReference type="GO" id="GO:0016616">
    <property type="term" value="F:oxidoreductase activity, acting on the CH-OH group of donors, NAD or NADP as acceptor"/>
    <property type="evidence" value="ECO:0007669"/>
    <property type="project" value="TreeGrafter"/>
</dbReference>
<evidence type="ECO:0000259" key="2">
    <source>
        <dbReference type="SMART" id="SM00822"/>
    </source>
</evidence>
<dbReference type="AlphaFoldDB" id="A0A6J7F1L5"/>
<protein>
    <submittedName>
        <fullName evidence="3">Unannotated protein</fullName>
    </submittedName>
</protein>
<dbReference type="InterPro" id="IPR002347">
    <property type="entry name" value="SDR_fam"/>
</dbReference>
<dbReference type="PRINTS" id="PR00081">
    <property type="entry name" value="GDHRDH"/>
</dbReference>
<dbReference type="InterPro" id="IPR020904">
    <property type="entry name" value="Sc_DH/Rdtase_CS"/>
</dbReference>
<reference evidence="3" key="1">
    <citation type="submission" date="2020-05" db="EMBL/GenBank/DDBJ databases">
        <authorList>
            <person name="Chiriac C."/>
            <person name="Salcher M."/>
            <person name="Ghai R."/>
            <person name="Kavagutti S V."/>
        </authorList>
    </citation>
    <scope>NUCLEOTIDE SEQUENCE</scope>
</reference>
<comment type="similarity">
    <text evidence="1">Belongs to the short-chain dehydrogenases/reductases (SDR) family.</text>
</comment>
<gene>
    <name evidence="3" type="ORF">UFOPK3495_00157</name>
    <name evidence="4" type="ORF">UFOPK4237_00359</name>
</gene>
<dbReference type="FunFam" id="3.40.50.720:FF:000084">
    <property type="entry name" value="Short-chain dehydrogenase reductase"/>
    <property type="match status" value="1"/>
</dbReference>
<evidence type="ECO:0000313" key="4">
    <source>
        <dbReference type="EMBL" id="CAB5035753.1"/>
    </source>
</evidence>
<dbReference type="InterPro" id="IPR036291">
    <property type="entry name" value="NAD(P)-bd_dom_sf"/>
</dbReference>